<gene>
    <name evidence="2" type="ORF">A3L01_05815</name>
</gene>
<keyword evidence="1" id="KW-0812">Transmembrane</keyword>
<dbReference type="OrthoDB" id="86311at2157"/>
<feature type="transmembrane region" description="Helical" evidence="1">
    <location>
        <begin position="54"/>
        <end position="72"/>
    </location>
</feature>
<evidence type="ECO:0000256" key="1">
    <source>
        <dbReference type="SAM" id="Phobius"/>
    </source>
</evidence>
<dbReference type="Proteomes" id="UP000250272">
    <property type="component" value="Chromosome"/>
</dbReference>
<name>A0A2Z2MM47_9EURY</name>
<proteinExistence type="predicted"/>
<dbReference type="EMBL" id="CP015101">
    <property type="protein sequence ID" value="ASJ04904.1"/>
    <property type="molecule type" value="Genomic_DNA"/>
</dbReference>
<keyword evidence="1" id="KW-1133">Transmembrane helix</keyword>
<dbReference type="GeneID" id="33326269"/>
<dbReference type="RefSeq" id="WP_088864914.1">
    <property type="nucleotide sequence ID" value="NZ_CP015101.1"/>
</dbReference>
<organism evidence="2 3">
    <name type="scientific">Thermococcus barossii</name>
    <dbReference type="NCBI Taxonomy" id="54077"/>
    <lineage>
        <taxon>Archaea</taxon>
        <taxon>Methanobacteriati</taxon>
        <taxon>Methanobacteriota</taxon>
        <taxon>Thermococci</taxon>
        <taxon>Thermococcales</taxon>
        <taxon>Thermococcaceae</taxon>
        <taxon>Thermococcus</taxon>
    </lineage>
</organism>
<dbReference type="AlphaFoldDB" id="A0A2Z2MM47"/>
<dbReference type="KEGG" id="tbs:A3L01_05815"/>
<evidence type="ECO:0000313" key="3">
    <source>
        <dbReference type="Proteomes" id="UP000250272"/>
    </source>
</evidence>
<reference evidence="2 3" key="1">
    <citation type="submission" date="2016-04" db="EMBL/GenBank/DDBJ databases">
        <title>Complete genome sequence of Thermococcus barossii type strain SHCK-94.</title>
        <authorList>
            <person name="Oger P.M."/>
        </authorList>
    </citation>
    <scope>NUCLEOTIDE SEQUENCE [LARGE SCALE GENOMIC DNA]</scope>
    <source>
        <strain evidence="2 3">SHCK-94</strain>
    </source>
</reference>
<evidence type="ECO:0000313" key="2">
    <source>
        <dbReference type="EMBL" id="ASJ04904.1"/>
    </source>
</evidence>
<protein>
    <submittedName>
        <fullName evidence="2">Uncharacterized protein</fullName>
    </submittedName>
</protein>
<accession>A0A2Z2MM47</accession>
<keyword evidence="3" id="KW-1185">Reference proteome</keyword>
<keyword evidence="1" id="KW-0472">Membrane</keyword>
<sequence>MKRLRVASSLLFLSGFLLLYYAYYLASPIYLTFAIFNMGLGYGVGIENKTAIKVALIYAGVTFFFALLFLIAGNPMALVEVAISFFIIHDILSYIKAVVKEEEGEEKPKGETKD</sequence>